<dbReference type="Proteomes" id="UP000230069">
    <property type="component" value="Unassembled WGS sequence"/>
</dbReference>
<dbReference type="OrthoDB" id="1936278at2759"/>
<accession>A0A2G5CNM9</accession>
<dbReference type="AlphaFoldDB" id="A0A2G5CNM9"/>
<name>A0A2G5CNM9_AQUCA</name>
<dbReference type="InterPro" id="IPR003676">
    <property type="entry name" value="SAUR_fam"/>
</dbReference>
<dbReference type="PANTHER" id="PTHR31175">
    <property type="entry name" value="AUXIN-RESPONSIVE FAMILY PROTEIN"/>
    <property type="match status" value="1"/>
</dbReference>
<reference evidence="2 3" key="1">
    <citation type="submission" date="2017-09" db="EMBL/GenBank/DDBJ databases">
        <title>WGS assembly of Aquilegia coerulea Goldsmith.</title>
        <authorList>
            <person name="Hodges S."/>
            <person name="Kramer E."/>
            <person name="Nordborg M."/>
            <person name="Tomkins J."/>
            <person name="Borevitz J."/>
            <person name="Derieg N."/>
            <person name="Yan J."/>
            <person name="Mihaltcheva S."/>
            <person name="Hayes R.D."/>
            <person name="Rokhsar D."/>
        </authorList>
    </citation>
    <scope>NUCLEOTIDE SEQUENCE [LARGE SCALE GENOMIC DNA]</scope>
    <source>
        <strain evidence="3">cv. Goldsmith</strain>
    </source>
</reference>
<dbReference type="GO" id="GO:0009733">
    <property type="term" value="P:response to auxin"/>
    <property type="evidence" value="ECO:0007669"/>
    <property type="project" value="InterPro"/>
</dbReference>
<dbReference type="STRING" id="218851.A0A2G5CNM9"/>
<organism evidence="2 3">
    <name type="scientific">Aquilegia coerulea</name>
    <name type="common">Rocky mountain columbine</name>
    <dbReference type="NCBI Taxonomy" id="218851"/>
    <lineage>
        <taxon>Eukaryota</taxon>
        <taxon>Viridiplantae</taxon>
        <taxon>Streptophyta</taxon>
        <taxon>Embryophyta</taxon>
        <taxon>Tracheophyta</taxon>
        <taxon>Spermatophyta</taxon>
        <taxon>Magnoliopsida</taxon>
        <taxon>Ranunculales</taxon>
        <taxon>Ranunculaceae</taxon>
        <taxon>Thalictroideae</taxon>
        <taxon>Aquilegia</taxon>
    </lineage>
</organism>
<gene>
    <name evidence="2" type="ORF">AQUCO_04300106v1</name>
</gene>
<dbReference type="FunCoup" id="A0A2G5CNM9">
    <property type="interactions" value="423"/>
</dbReference>
<dbReference type="EMBL" id="KZ305060">
    <property type="protein sequence ID" value="PIA32922.1"/>
    <property type="molecule type" value="Genomic_DNA"/>
</dbReference>
<evidence type="ECO:0000313" key="2">
    <source>
        <dbReference type="EMBL" id="PIA32922.1"/>
    </source>
</evidence>
<evidence type="ECO:0000313" key="3">
    <source>
        <dbReference type="Proteomes" id="UP000230069"/>
    </source>
</evidence>
<evidence type="ECO:0000256" key="1">
    <source>
        <dbReference type="ARBA" id="ARBA00006974"/>
    </source>
</evidence>
<dbReference type="InParanoid" id="A0A2G5CNM9"/>
<proteinExistence type="inferred from homology"/>
<comment type="similarity">
    <text evidence="1">Belongs to the ARG7 family.</text>
</comment>
<keyword evidence="3" id="KW-1185">Reference proteome</keyword>
<sequence length="149" mass="16838">MINSKIIMSMAIRWKKIAIGRKRISLPRTLSNNLDAEKSSDCKSVASKGHFVVYTSDKRRFMIPLVYLSNTVFRELLIMAEEEFGLPKDGPIMLPCDSIFMDYIISMVRRGVSEDMQEALVISLATGRCSVSSSFGQTQINNQYLIQGF</sequence>
<protein>
    <submittedName>
        <fullName evidence="2">Uncharacterized protein</fullName>
    </submittedName>
</protein>
<dbReference type="Pfam" id="PF02519">
    <property type="entry name" value="Auxin_inducible"/>
    <property type="match status" value="1"/>
</dbReference>